<evidence type="ECO:0000256" key="1">
    <source>
        <dbReference type="SAM" id="MobiDB-lite"/>
    </source>
</evidence>
<gene>
    <name evidence="2" type="ORF">LWI29_029816</name>
</gene>
<evidence type="ECO:0000313" key="2">
    <source>
        <dbReference type="EMBL" id="KAK0582807.1"/>
    </source>
</evidence>
<evidence type="ECO:0000313" key="3">
    <source>
        <dbReference type="Proteomes" id="UP001168877"/>
    </source>
</evidence>
<protein>
    <submittedName>
        <fullName evidence="2">Uncharacterized protein</fullName>
    </submittedName>
</protein>
<dbReference type="Proteomes" id="UP001168877">
    <property type="component" value="Unassembled WGS sequence"/>
</dbReference>
<keyword evidence="3" id="KW-1185">Reference proteome</keyword>
<feature type="region of interest" description="Disordered" evidence="1">
    <location>
        <begin position="1"/>
        <end position="58"/>
    </location>
</feature>
<comment type="caution">
    <text evidence="2">The sequence shown here is derived from an EMBL/GenBank/DDBJ whole genome shotgun (WGS) entry which is preliminary data.</text>
</comment>
<dbReference type="AlphaFoldDB" id="A0AA39VJX6"/>
<sequence length="101" mass="10548">MACQGSWAGAGPVRGGHGADQVRHEGGPRSVLKGAGPPDHSRRTGIRTGPAGRPKWSGYSVTSSVLAEASRASAVFSEPRVSNMLVVSAENHNQHPQREPV</sequence>
<reference evidence="2" key="1">
    <citation type="journal article" date="2022" name="Plant J.">
        <title>Strategies of tolerance reflected in two North American maple genomes.</title>
        <authorList>
            <person name="McEvoy S.L."/>
            <person name="Sezen U.U."/>
            <person name="Trouern-Trend A."/>
            <person name="McMahon S.M."/>
            <person name="Schaberg P.G."/>
            <person name="Yang J."/>
            <person name="Wegrzyn J.L."/>
            <person name="Swenson N.G."/>
        </authorList>
    </citation>
    <scope>NUCLEOTIDE SEQUENCE</scope>
    <source>
        <strain evidence="2">NS2018</strain>
    </source>
</reference>
<accession>A0AA39VJX6</accession>
<proteinExistence type="predicted"/>
<reference evidence="2" key="2">
    <citation type="submission" date="2023-06" db="EMBL/GenBank/DDBJ databases">
        <authorList>
            <person name="Swenson N.G."/>
            <person name="Wegrzyn J.L."/>
            <person name="Mcevoy S.L."/>
        </authorList>
    </citation>
    <scope>NUCLEOTIDE SEQUENCE</scope>
    <source>
        <strain evidence="2">NS2018</strain>
        <tissue evidence="2">Leaf</tissue>
    </source>
</reference>
<name>A0AA39VJX6_ACESA</name>
<organism evidence="2 3">
    <name type="scientific">Acer saccharum</name>
    <name type="common">Sugar maple</name>
    <dbReference type="NCBI Taxonomy" id="4024"/>
    <lineage>
        <taxon>Eukaryota</taxon>
        <taxon>Viridiplantae</taxon>
        <taxon>Streptophyta</taxon>
        <taxon>Embryophyta</taxon>
        <taxon>Tracheophyta</taxon>
        <taxon>Spermatophyta</taxon>
        <taxon>Magnoliopsida</taxon>
        <taxon>eudicotyledons</taxon>
        <taxon>Gunneridae</taxon>
        <taxon>Pentapetalae</taxon>
        <taxon>rosids</taxon>
        <taxon>malvids</taxon>
        <taxon>Sapindales</taxon>
        <taxon>Sapindaceae</taxon>
        <taxon>Hippocastanoideae</taxon>
        <taxon>Acereae</taxon>
        <taxon>Acer</taxon>
    </lineage>
</organism>
<dbReference type="EMBL" id="JAUESC010000384">
    <property type="protein sequence ID" value="KAK0582807.1"/>
    <property type="molecule type" value="Genomic_DNA"/>
</dbReference>